<dbReference type="Gene3D" id="2.60.20.10">
    <property type="entry name" value="Crystallins"/>
    <property type="match status" value="1"/>
</dbReference>
<feature type="non-terminal residue" evidence="1">
    <location>
        <position position="1"/>
    </location>
</feature>
<evidence type="ECO:0000313" key="1">
    <source>
        <dbReference type="EMBL" id="PQJ84250.1"/>
    </source>
</evidence>
<evidence type="ECO:0000313" key="2">
    <source>
        <dbReference type="Proteomes" id="UP000239263"/>
    </source>
</evidence>
<accession>A0A2S7X1Z7</accession>
<dbReference type="InterPro" id="IPR011024">
    <property type="entry name" value="G_crystallin-like"/>
</dbReference>
<evidence type="ECO:0008006" key="3">
    <source>
        <dbReference type="Google" id="ProtNLM"/>
    </source>
</evidence>
<sequence>GKPIVTDYIYPLQNKWFNSNSNINQMQWDVWGTIFNAPHSQVQPAGTYNYIETDYVVLYANVLNNNFLDKGLAILTTSDIADLNTEDMSYINNRIKAWSIPTGWTVRFYEDANFQGNFWTRQGGRGDDVELRDKISSIKILSK</sequence>
<organism evidence="1 2">
    <name type="scientific">Aliivibrio sifiae</name>
    <dbReference type="NCBI Taxonomy" id="566293"/>
    <lineage>
        <taxon>Bacteria</taxon>
        <taxon>Pseudomonadati</taxon>
        <taxon>Pseudomonadota</taxon>
        <taxon>Gammaproteobacteria</taxon>
        <taxon>Vibrionales</taxon>
        <taxon>Vibrionaceae</taxon>
        <taxon>Aliivibrio</taxon>
    </lineage>
</organism>
<proteinExistence type="predicted"/>
<reference evidence="1 2" key="1">
    <citation type="submission" date="2016-12" db="EMBL/GenBank/DDBJ databases">
        <title>Diversity of luminous bacteria.</title>
        <authorList>
            <person name="Yoshizawa S."/>
            <person name="Kogure K."/>
        </authorList>
    </citation>
    <scope>NUCLEOTIDE SEQUENCE [LARGE SCALE GENOMIC DNA]</scope>
    <source>
        <strain evidence="1 2">ATCC 33715</strain>
    </source>
</reference>
<dbReference type="SUPFAM" id="SSF49695">
    <property type="entry name" value="gamma-Crystallin-like"/>
    <property type="match status" value="1"/>
</dbReference>
<dbReference type="EMBL" id="MSCO01000002">
    <property type="protein sequence ID" value="PQJ84250.1"/>
    <property type="molecule type" value="Genomic_DNA"/>
</dbReference>
<protein>
    <recommendedName>
        <fullName evidence="3">Beta/gamma crystallin 'Greek key' domain-containing protein</fullName>
    </recommendedName>
</protein>
<comment type="caution">
    <text evidence="1">The sequence shown here is derived from an EMBL/GenBank/DDBJ whole genome shotgun (WGS) entry which is preliminary data.</text>
</comment>
<name>A0A2S7X1Z7_9GAMM</name>
<gene>
    <name evidence="1" type="ORF">BTO22_11910</name>
</gene>
<dbReference type="Proteomes" id="UP000239263">
    <property type="component" value="Unassembled WGS sequence"/>
</dbReference>
<dbReference type="AlphaFoldDB" id="A0A2S7X1Z7"/>